<dbReference type="InterPro" id="IPR007110">
    <property type="entry name" value="Ig-like_dom"/>
</dbReference>
<feature type="compositionally biased region" description="Basic and acidic residues" evidence="3">
    <location>
        <begin position="902"/>
        <end position="923"/>
    </location>
</feature>
<evidence type="ECO:0000313" key="6">
    <source>
        <dbReference type="RefSeq" id="XP_049314949.1"/>
    </source>
</evidence>
<dbReference type="InterPro" id="IPR018159">
    <property type="entry name" value="Spectrin/alpha-actinin"/>
</dbReference>
<organism evidence="5 6">
    <name type="scientific">Bactrocera dorsalis</name>
    <name type="common">Oriental fruit fly</name>
    <name type="synonym">Dacus dorsalis</name>
    <dbReference type="NCBI Taxonomy" id="27457"/>
    <lineage>
        <taxon>Eukaryota</taxon>
        <taxon>Metazoa</taxon>
        <taxon>Ecdysozoa</taxon>
        <taxon>Arthropoda</taxon>
        <taxon>Hexapoda</taxon>
        <taxon>Insecta</taxon>
        <taxon>Pterygota</taxon>
        <taxon>Neoptera</taxon>
        <taxon>Endopterygota</taxon>
        <taxon>Diptera</taxon>
        <taxon>Brachycera</taxon>
        <taxon>Muscomorpha</taxon>
        <taxon>Tephritoidea</taxon>
        <taxon>Tephritidae</taxon>
        <taxon>Bactrocera</taxon>
        <taxon>Bactrocera</taxon>
    </lineage>
</organism>
<dbReference type="CDD" id="cd00176">
    <property type="entry name" value="SPEC"/>
    <property type="match status" value="1"/>
</dbReference>
<feature type="compositionally biased region" description="Polar residues" evidence="3">
    <location>
        <begin position="4673"/>
        <end position="4684"/>
    </location>
</feature>
<feature type="compositionally biased region" description="Low complexity" evidence="3">
    <location>
        <begin position="3916"/>
        <end position="3929"/>
    </location>
</feature>
<keyword evidence="1" id="KW-0677">Repeat</keyword>
<feature type="compositionally biased region" description="Basic and acidic residues" evidence="3">
    <location>
        <begin position="4454"/>
        <end position="4474"/>
    </location>
</feature>
<feature type="region of interest" description="Disordered" evidence="3">
    <location>
        <begin position="2190"/>
        <end position="2226"/>
    </location>
</feature>
<feature type="region of interest" description="Disordered" evidence="3">
    <location>
        <begin position="3503"/>
        <end position="3565"/>
    </location>
</feature>
<feature type="region of interest" description="Disordered" evidence="3">
    <location>
        <begin position="895"/>
        <end position="948"/>
    </location>
</feature>
<feature type="region of interest" description="Disordered" evidence="3">
    <location>
        <begin position="4352"/>
        <end position="4398"/>
    </location>
</feature>
<dbReference type="Pfam" id="PF25101">
    <property type="entry name" value="Spectrin_7"/>
    <property type="match status" value="1"/>
</dbReference>
<keyword evidence="5" id="KW-1185">Reference proteome</keyword>
<dbReference type="InterPro" id="IPR003598">
    <property type="entry name" value="Ig_sub2"/>
</dbReference>
<feature type="domain" description="Ig-like" evidence="4">
    <location>
        <begin position="2577"/>
        <end position="2665"/>
    </location>
</feature>
<evidence type="ECO:0000256" key="3">
    <source>
        <dbReference type="SAM" id="MobiDB-lite"/>
    </source>
</evidence>
<dbReference type="SUPFAM" id="SSF52087">
    <property type="entry name" value="CRAL/TRIO domain"/>
    <property type="match status" value="1"/>
</dbReference>
<proteinExistence type="predicted"/>
<feature type="compositionally biased region" description="Polar residues" evidence="3">
    <location>
        <begin position="4029"/>
        <end position="4041"/>
    </location>
</feature>
<dbReference type="SMART" id="SM00150">
    <property type="entry name" value="SPEC"/>
    <property type="match status" value="5"/>
</dbReference>
<feature type="domain" description="Ig-like" evidence="4">
    <location>
        <begin position="4822"/>
        <end position="4912"/>
    </location>
</feature>
<protein>
    <submittedName>
        <fullName evidence="6">Uncharacterized protein LOC105226995 isoform X5</fullName>
    </submittedName>
</protein>
<dbReference type="PANTHER" id="PTHR46607">
    <property type="entry name" value="SEC14 DOMAIN AND SPECTRIN REPEAT-CONTAINING PROTEIN 1"/>
    <property type="match status" value="1"/>
</dbReference>
<feature type="region of interest" description="Disordered" evidence="3">
    <location>
        <begin position="3590"/>
        <end position="3615"/>
    </location>
</feature>
<feature type="domain" description="Ig-like" evidence="4">
    <location>
        <begin position="3332"/>
        <end position="3420"/>
    </location>
</feature>
<feature type="region of interest" description="Disordered" evidence="3">
    <location>
        <begin position="4595"/>
        <end position="4615"/>
    </location>
</feature>
<feature type="compositionally biased region" description="Basic and acidic residues" evidence="3">
    <location>
        <begin position="4084"/>
        <end position="4104"/>
    </location>
</feature>
<feature type="compositionally biased region" description="Polar residues" evidence="3">
    <location>
        <begin position="3532"/>
        <end position="3551"/>
    </location>
</feature>
<feature type="region of interest" description="Disordered" evidence="3">
    <location>
        <begin position="4454"/>
        <end position="4512"/>
    </location>
</feature>
<feature type="compositionally biased region" description="Low complexity" evidence="3">
    <location>
        <begin position="745"/>
        <end position="757"/>
    </location>
</feature>
<evidence type="ECO:0000256" key="2">
    <source>
        <dbReference type="SAM" id="Coils"/>
    </source>
</evidence>
<dbReference type="Pfam" id="PF07679">
    <property type="entry name" value="I-set"/>
    <property type="match status" value="9"/>
</dbReference>
<dbReference type="RefSeq" id="XP_049314949.1">
    <property type="nucleotide sequence ID" value="XM_049458992.1"/>
</dbReference>
<dbReference type="InterPro" id="IPR013098">
    <property type="entry name" value="Ig_I-set"/>
</dbReference>
<dbReference type="InterPro" id="IPR036865">
    <property type="entry name" value="CRAL-TRIO_dom_sf"/>
</dbReference>
<dbReference type="Pfam" id="PF24915">
    <property type="entry name" value="Spectrin_SESTD1"/>
    <property type="match status" value="1"/>
</dbReference>
<feature type="region of interest" description="Disordered" evidence="3">
    <location>
        <begin position="993"/>
        <end position="1032"/>
    </location>
</feature>
<reference evidence="6" key="1">
    <citation type="submission" date="2025-08" db="UniProtKB">
        <authorList>
            <consortium name="RefSeq"/>
        </authorList>
    </citation>
    <scope>IDENTIFICATION</scope>
    <source>
        <tissue evidence="6">Adult</tissue>
    </source>
</reference>
<dbReference type="SUPFAM" id="SSF46966">
    <property type="entry name" value="Spectrin repeat"/>
    <property type="match status" value="5"/>
</dbReference>
<feature type="compositionally biased region" description="Basic and acidic residues" evidence="3">
    <location>
        <begin position="4004"/>
        <end position="4018"/>
    </location>
</feature>
<feature type="compositionally biased region" description="Low complexity" evidence="3">
    <location>
        <begin position="4488"/>
        <end position="4512"/>
    </location>
</feature>
<feature type="region of interest" description="Disordered" evidence="3">
    <location>
        <begin position="689"/>
        <end position="757"/>
    </location>
</feature>
<sequence>MEEDVLNALQTRTAYLAGGYDRAGKIIVVVNIINDLQLWNRRCLELSIAYLKSALSAATLQRGVTVIVDAQKSTTRITRTHARIIYALFDEITVNLFLVRAEGFWEKHVDTCTSKSQAKGEPIVLSKARLIKYFDLSQLPEELGGTLSFNYDLWLQQRKAIDEFQKTFDSTLSSMENLHVVLLNNKSLRPTEADVELKKCAQLHTSVQQQIEVVIELGNRVLNRLSEAYAPPIAAPTPQISATTNVLTPAINNTATIPCHESHNNNNSVQTQTNFNCTTANTPATRLPLPPDLQYARARIELLLNQIERKQTEIRTAWLELLQSIREARELTHLEEGVAFVTNWILQTAEQMLSRQYSIGGDVHSCETLRAAHDVLELECRETYGFYAELLYKIDAFAGVKDSHAYKDLMSQCDFMQFVCRSFATRLERRRNVLITSLRFFRLVSEYFDRTTAVFETLVMGNKIAEENFVTAAETLQQLKESQLSLGNLERELVKEGEKLSDMLAMPVKDALGRDLHIDYSEDIGNVRDILDTTLARRNIFGDSVELQKLTLEQVTHIYTYEADGRMAIKWMEDLYNVMIKCHSHVGCNIHEIQVQKDELQTFQETGKSIYNYGCQLLEASQALRISCRLDAEAIPQRMSQQLQHTWHRLQAISQEHMTRLRVSAVFHRSVEEYCQQLQELRLSVRNLKQTPNSSSGISSESDTRASPPIIIGGRETVDEAVERSSRDGAEEEGTTHSIGGYADKSTTTSVTTTTKGGASGAAALLRDQLRKHLVVREQLLLEVGRMVRLGRLLKTRLKEPFVLDAVTGMSITVDELATDASSSAGDTQTQSSSSPVGTVDSASTVDSNTIVIKPTGNNDIACAAISHKLQEIAEVAESLDAAIRDVQQDAEALEVNATSSAEKKREAMRSYSSEDWHSRSTEDDSFVTASEGNFTPHSHSSSYQTASGRTSSFISCDKSSFDVSEADDSTFASTFEIPADINMSYDGTEHSFVSAQQQDSTPSPQQQELHQQQNTNDSPSDGGDDGDGSSIADIEELHSQSVTPTPGDGDVEHYNYQSIPIESESDLESSCIADSPSLQVLTEEVPVTSVTPESPDKLYIKVVELEPKITTLGTNLDESIRLQRDHDETLRNIQNLPGPMDEFVQKADKLLASKRISSELVNAMADTLNIIWQDILHLLQDRQHILHLATQLQEKMAQCQRRMDQLEVACIDTMLPIEVAAVQEFLNKFKQLRIDMLTAVMAALKDGNELLAQLKELVNLETLDTRPEHIKRDAARAVHQVQLWLEAPHDRRNALETAWQTRKVQLEHCLTLALLGRELDEVEAALRQQRSEVDSLFSLGECEHTANNALHNYREWKQQALLLRDRALKITRAKEKLQASGTFTGDEACARAYNVLSACTEHLDLVDQREHWLQQSRDFFAKAENTLSVLEKLEVELANVRLPPNTPESFTMYAKVTRDVRSFTEEPLRLGYSILDEVGRTQPETQGVKRVLDEIENRKTYIESICSTSNEDHQRVQKALSDFLAQYNDLLNWLMSSGQLYLQQHVDMGSTLEQSKQFLLQHHELMQDLEIKGELINLLLESIKAHLESLSPQQRYDVDSKAEALHKHWIELKDLVLKRVDCVSLLIEFFEKANELASQLDNLDKQLKQTADEQKLQFLQENWKHIRADYADLKSLGTRFINLKIVDPYLETKSSVTAVEDILNGFSKRQVDVTTSLDNWTTQIAEKREVEIILEKIMSDNEETATKTTQVDTQLYPVFTSSSLDARQLHTITSDKLTHVLQDIDKAQDELQHRIHTTLGIQTKNPESLQKIEQVISNLRALKSKLEGIRYDYKTLLENILKFLAEITELQRNIDDFFAKQQQQQSQLGGSGGDVADIERTITEHEKFRDTCMDKFRSLITQSELLIDRVRALEPPGAREIDTDRILKLLENLRLHFEAGNSERMSRLERLGKLEQFKTDLCDINRSLDSVSKQLHEINEQSVDSLAAAKTTSLAFEYFERTIENSMPTFLVPVKHQLRWGHNSKPLKLLEKRIDKFTETTSEQLLITNPESQTYVREELQKLNEKWRHFKDQVKNKRKSLDQATEFFEKVEKIDAEYREISYFYNSVSNKITYLRDPVEASNLVNDIEKYVVTREGPLLDKLEQAAQCAHDLNKVSTLYNDVRGIFQAFMKLRSDISVVQERLKNEERLREQREKEAREQEERERAAREAEAKERAARESAERERVARELAAREQALRDEEARLLVIREQAAREQAAREQAAREEEARLQALREQAQRDEEARLQALREQARREEETRLEALRQEEARLQVLREQTKREEEARLQALREQAAREEEARLQALREQARREEEARLETLRKEEARLQALREQTKREEEARLQALREQTVREEEARLQALREQARREEENRLLALREQATREEEARLQALREQTKRDEFARLQSVRDQIDHQRIVTENIRKDIQVNEIFTEIKYASPRFNRQLKDAITREGDKFTFECEVVGNPEPAVEWFKDGISIQNNPDYKTTYERGICRLVIEETFTADSARFSCRASNLVGSNETSANLSVRENAIEMQMVPPRIVRFLESGKATEGSTFEFLCVVSGNPLPTVQWYKNDKCIDDSPDYVINYNNGEATLRFEEVFLEDDAVYTCSASNPAGIEHCSASLIVEPLEPTEVPHFKIPLSNAMARVGQKIKLEALIGGIPRPDIFWMHNGKPYVPRDSKYEYGRATLIIPQAYPNDAGVYVLTAKNLAGEAYSSCNVVVKGRLPNETSDSELASDMEPIKPSVQLPLKDVSIFEGKPVRLDCVIVGQPEPEVIWYHNERPVKESADVQLLFQGDRCSLIIQEVYQEDAGNYKVVAINSAGEASSSCELKVTPLNIAEPATRAQTERQSVPKETLPKFDKFLTDVLADEGETVEMEVSVSGDQPLTAKWYLANKELSESERLSMSANPAVGGFKLILKNVVSDDRGVYTVKVSNNAGDAKCFSQLNVKSVNAPENQRSQQVEPVEKLTCPEFKELFSDKQAYADDMVKFECIVKGKPTPKVHWCFNEQPVHGHNFLVSTSGDRQVLTIQKASIDTVGKISCIAENEIGKATCAAYLNLLGPGMQLLPATSDLQTSTQEHNTESSRVTIKKQTFTTTSTSQISSFEGNMPQTEIHHSSAHIDQSLKQLGAQQPEVIETHHYQELHKSKDMSTPNVQQKLFTLVQSAGNGPSQQPAITGTAGVAVPESPTRLRKQIAPRFTTPLTGKIVDQGTDVAMEAIYDGFPSPEIKVEKNGEQLFENQRLKIENRCNRVSIELKQVGVADAGRYAVTATNTMGQSTSTADLVVKKTIFPPVFGRRLQAQVVKRGEKIIMEVEVTGLPEPTVTWMKDDKPIQEAGVSQHRLLSQGNSYKLIIEKGQSSDSGKYMVKATNAGGEAKSIADCAILEPSPERLQEVVKTIVYETPAELKTETFAKEPPSFETTQTEISNASDLHGLSESKIVTEHRCTTEATMRLEHKQAYLDLPALSERPKTPTAATNISTNTELPDWQHLKSVSTNTDSTRSKTGSTQTPPQVPPKPYTTANNIAPTPTIQQSQFQSTLSTELDGGYKGVGETPLLTSATTTTSTSKYESTTSEKKSSSFDFFKKIESQGGTQPAPPGERYQKQEVNVINKRTTPLTISRPSGATAQSATLEDDLKNLNLIPGSPPEICFIPKLDTASAKPQMINDRIKILEASQQSPKEPPTGGIRTLPLLPVSQTFKHESTMSKEVKVEYGQPIIRPAATLPAPQQFTRSPSPKPSAEGVAMSKLWTPSNLSGYESATSELEQRYKAEAESDTKVEHREIRVQKVPTPAPDLSAPYLVKEISKAIHIPTTPQREKTPLDDIHLVPGSPPEICFAPKPEVRRQSLVETMEKTLEKNLQQGPTKVLPMSVPTLTPTTAPHAPKTTSTYKPPPPVIPTKLTVGQPYESDYESDRWKYSGSESDEASFRPVGKSVPEGLVGAPSVPTTHHTFKTSGYAADTEEISSYRKMESTHQESRSFYESTSSSKSTQQLPQAPMTSVFKTPPQQQQYTPQFAPAAAPAAAQTFYQQPHLEKQPPAPIYYTSKEEGGHEKQEYSDKNEYRREEKNYKSVSSMSSSYYNASNISNISNISAPKYQSVPLKIPTPTVTPVPAQRKTPAEFSDYSSEVEERFRSVSRTQESDNEIKGYRVVFPPTPTPKSHLTNGHKSPAVVVTPSPMDFEPTPPAVSTYPRQKFEPIKKEVRHEIKTESKEQKQYFQQQKTQQQQQQVYKPKPVAAKFIAATQQQQQQQQQQPRYEPRPQPALYYNAIAGTPLHTAKMATETKNVMHMKESSETCQRVVNMQQTKRVIHFDSQKEQQERQVSTPLEPFPYSPSPSRYTPTQQTRVPPPPTPTKFVPGEFRESDYDSEIENAKIRPLWTPHGENGPLRFRHVEPPQMGRACSVPRAYERVLSPMEFDRGPEMPAKIKVDPNELRSQRGSSLSATSQRTQSLNRHSSLKSSTSSSYQQRYQTLQPDATVVEKRFPRDDMNLKVGSPPKYGYIQSQIDQQGKQMSSTFLQKSHQFISDITNDLQQKSSKTTKIYNGSAEPKVITHSFRPGFKRAPSEGDNKPQAYRDESRVSQYGTKCVDPNTGLIYFKYDFGYEFGILFPGEGHKFVSNQWNSSSSALPPRHASATPTQQLLQSGRKSPYPLSGGVDELVIPVQHERTTAATPTRAFTPTRLSVPYARPASAQSGYYSDTGSASRRSPAPPGVRSVGGGAASGVHRLKKRYSLPNTQVIHINIDRLHDNEPLNRLSYLNTATELPSDVPVNAHLNRDDYPKRAPQFITPLKEYAVMLGQIARFECIVQSHPTANVTWSRNGVALQNSAKYVIEYRNGVCRLTIPQAYPDDAGVYACTATNPLGTATTSGQLLVQAKRL</sequence>
<feature type="region of interest" description="Disordered" evidence="3">
    <location>
        <begin position="4071"/>
        <end position="4104"/>
    </location>
</feature>
<dbReference type="Gene3D" id="2.60.40.10">
    <property type="entry name" value="Immunoglobulins"/>
    <property type="match status" value="9"/>
</dbReference>
<accession>A0ABM3K0D7</accession>
<dbReference type="SUPFAM" id="SSF48726">
    <property type="entry name" value="Immunoglobulin"/>
    <property type="match status" value="9"/>
</dbReference>
<feature type="compositionally biased region" description="Low complexity" evidence="3">
    <location>
        <begin position="3598"/>
        <end position="3612"/>
    </location>
</feature>
<feature type="compositionally biased region" description="Low complexity" evidence="3">
    <location>
        <begin position="4044"/>
        <end position="4057"/>
    </location>
</feature>
<feature type="compositionally biased region" description="Polar residues" evidence="3">
    <location>
        <begin position="4731"/>
        <end position="4743"/>
    </location>
</feature>
<dbReference type="Gene3D" id="1.20.58.60">
    <property type="match status" value="5"/>
</dbReference>
<feature type="region of interest" description="Disordered" evidence="3">
    <location>
        <begin position="3763"/>
        <end position="3783"/>
    </location>
</feature>
<dbReference type="GeneID" id="105226995"/>
<dbReference type="PROSITE" id="PS50835">
    <property type="entry name" value="IG_LIKE"/>
    <property type="match status" value="8"/>
</dbReference>
<feature type="region of interest" description="Disordered" evidence="3">
    <location>
        <begin position="823"/>
        <end position="842"/>
    </location>
</feature>
<feature type="region of interest" description="Disordered" evidence="3">
    <location>
        <begin position="4659"/>
        <end position="4687"/>
    </location>
</feature>
<feature type="coiled-coil region" evidence="2">
    <location>
        <begin position="462"/>
        <end position="492"/>
    </location>
</feature>
<feature type="compositionally biased region" description="Basic and acidic residues" evidence="3">
    <location>
        <begin position="716"/>
        <end position="729"/>
    </location>
</feature>
<feature type="domain" description="Ig-like" evidence="4">
    <location>
        <begin position="2783"/>
        <end position="2873"/>
    </location>
</feature>
<feature type="coiled-coil region" evidence="2">
    <location>
        <begin position="1627"/>
        <end position="1654"/>
    </location>
</feature>
<keyword evidence="2" id="KW-0175">Coiled coil</keyword>
<evidence type="ECO:0000256" key="1">
    <source>
        <dbReference type="ARBA" id="ARBA00022737"/>
    </source>
</evidence>
<feature type="compositionally biased region" description="Polar residues" evidence="3">
    <location>
        <begin position="689"/>
        <end position="701"/>
    </location>
</feature>
<feature type="domain" description="Ig-like" evidence="4">
    <location>
        <begin position="2897"/>
        <end position="2987"/>
    </location>
</feature>
<feature type="compositionally biased region" description="Basic and acidic residues" evidence="3">
    <location>
        <begin position="4601"/>
        <end position="4615"/>
    </location>
</feature>
<dbReference type="SMART" id="SM00408">
    <property type="entry name" value="IGc2"/>
    <property type="match status" value="9"/>
</dbReference>
<feature type="region of interest" description="Disordered" evidence="3">
    <location>
        <begin position="3916"/>
        <end position="3937"/>
    </location>
</feature>
<dbReference type="InterPro" id="IPR003599">
    <property type="entry name" value="Ig_sub"/>
</dbReference>
<feature type="domain" description="Ig-like" evidence="4">
    <location>
        <begin position="2675"/>
        <end position="2760"/>
    </location>
</feature>
<dbReference type="Proteomes" id="UP001652620">
    <property type="component" value="Chromosome 5"/>
</dbReference>
<gene>
    <name evidence="6" type="primary">LOC105226995</name>
</gene>
<feature type="compositionally biased region" description="Low complexity" evidence="3">
    <location>
        <begin position="997"/>
        <end position="1022"/>
    </location>
</feature>
<evidence type="ECO:0000313" key="5">
    <source>
        <dbReference type="Proteomes" id="UP001652620"/>
    </source>
</evidence>
<feature type="compositionally biased region" description="Polar residues" evidence="3">
    <location>
        <begin position="4475"/>
        <end position="4487"/>
    </location>
</feature>
<feature type="region of interest" description="Disordered" evidence="3">
    <location>
        <begin position="3950"/>
        <end position="4057"/>
    </location>
</feature>
<dbReference type="InterPro" id="IPR058157">
    <property type="entry name" value="Spectrin_met"/>
</dbReference>
<evidence type="ECO:0000259" key="4">
    <source>
        <dbReference type="PROSITE" id="PS50835"/>
    </source>
</evidence>
<name>A0ABM3K0D7_BACDO</name>
<feature type="domain" description="Ig-like" evidence="4">
    <location>
        <begin position="3011"/>
        <end position="3098"/>
    </location>
</feature>
<dbReference type="InterPro" id="IPR013783">
    <property type="entry name" value="Ig-like_fold"/>
</dbReference>
<feature type="compositionally biased region" description="Polar residues" evidence="3">
    <location>
        <begin position="928"/>
        <end position="948"/>
    </location>
</feature>
<feature type="region of interest" description="Disordered" evidence="3">
    <location>
        <begin position="4731"/>
        <end position="4759"/>
    </location>
</feature>
<feature type="domain" description="Ig-like" evidence="4">
    <location>
        <begin position="2476"/>
        <end position="2564"/>
    </location>
</feature>
<dbReference type="SMART" id="SM00409">
    <property type="entry name" value="IG"/>
    <property type="match status" value="9"/>
</dbReference>
<dbReference type="InterPro" id="IPR036179">
    <property type="entry name" value="Ig-like_dom_sf"/>
</dbReference>
<feature type="compositionally biased region" description="Low complexity" evidence="3">
    <location>
        <begin position="4019"/>
        <end position="4028"/>
    </location>
</feature>
<feature type="compositionally biased region" description="Polar residues" evidence="3">
    <location>
        <begin position="3514"/>
        <end position="3524"/>
    </location>
</feature>
<dbReference type="InterPro" id="IPR056804">
    <property type="entry name" value="Spectrin_SESTD1"/>
</dbReference>
<dbReference type="PANTHER" id="PTHR46607:SF1">
    <property type="entry name" value="SEC14 DOMAIN AND SPECTRIN REPEAT-CONTAINING PROTEIN 1"/>
    <property type="match status" value="1"/>
</dbReference>
<feature type="compositionally biased region" description="Low complexity" evidence="3">
    <location>
        <begin position="4373"/>
        <end position="4384"/>
    </location>
</feature>